<keyword evidence="3" id="KW-0804">Transcription</keyword>
<comment type="caution">
    <text evidence="6">The sequence shown here is derived from an EMBL/GenBank/DDBJ whole genome shotgun (WGS) entry which is preliminary data.</text>
</comment>
<dbReference type="InterPro" id="IPR050109">
    <property type="entry name" value="HTH-type_TetR-like_transc_reg"/>
</dbReference>
<dbReference type="PANTHER" id="PTHR30055:SF234">
    <property type="entry name" value="HTH-TYPE TRANSCRIPTIONAL REGULATOR BETI"/>
    <property type="match status" value="1"/>
</dbReference>
<dbReference type="Proteomes" id="UP000566324">
    <property type="component" value="Unassembled WGS sequence"/>
</dbReference>
<gene>
    <name evidence="6" type="ORF">GGQ98_000516</name>
</gene>
<dbReference type="RefSeq" id="WP_184064668.1">
    <property type="nucleotide sequence ID" value="NZ_JACHNZ010000004.1"/>
</dbReference>
<evidence type="ECO:0000256" key="1">
    <source>
        <dbReference type="ARBA" id="ARBA00023015"/>
    </source>
</evidence>
<accession>A0A7W7AYW6</accession>
<keyword evidence="1" id="KW-0805">Transcription regulation</keyword>
<dbReference type="PROSITE" id="PS50977">
    <property type="entry name" value="HTH_TETR_2"/>
    <property type="match status" value="1"/>
</dbReference>
<evidence type="ECO:0000313" key="7">
    <source>
        <dbReference type="Proteomes" id="UP000566324"/>
    </source>
</evidence>
<dbReference type="InterPro" id="IPR009057">
    <property type="entry name" value="Homeodomain-like_sf"/>
</dbReference>
<dbReference type="PANTHER" id="PTHR30055">
    <property type="entry name" value="HTH-TYPE TRANSCRIPTIONAL REGULATOR RUTR"/>
    <property type="match status" value="1"/>
</dbReference>
<evidence type="ECO:0000256" key="4">
    <source>
        <dbReference type="PROSITE-ProRule" id="PRU00335"/>
    </source>
</evidence>
<sequence length="181" mass="19582">MEAAKVCFVRSGFALTKVADIAAEAGVSVGLVYRFFPSKEALVEAIVAADAQRQLYRLSSVLADHPATVGSAIKHFLGDLRSMLLDRNRTALMTEIAAETMRNEKVRQVLMSQDKASENLEGKLKILSNGPEDPSNLELRLRLVSALASGAAIEIAMRPELRSSSFLDLLDEAAEHILSAA</sequence>
<reference evidence="6 7" key="1">
    <citation type="submission" date="2020-08" db="EMBL/GenBank/DDBJ databases">
        <title>Genomic Encyclopedia of Type Strains, Phase IV (KMG-IV): sequencing the most valuable type-strain genomes for metagenomic binning, comparative biology and taxonomic classification.</title>
        <authorList>
            <person name="Goeker M."/>
        </authorList>
    </citation>
    <scope>NUCLEOTIDE SEQUENCE [LARGE SCALE GENOMIC DNA]</scope>
    <source>
        <strain evidence="6 7">DSM 17328</strain>
    </source>
</reference>
<dbReference type="InterPro" id="IPR001647">
    <property type="entry name" value="HTH_TetR"/>
</dbReference>
<evidence type="ECO:0000256" key="2">
    <source>
        <dbReference type="ARBA" id="ARBA00023125"/>
    </source>
</evidence>
<proteinExistence type="predicted"/>
<keyword evidence="2 4" id="KW-0238">DNA-binding</keyword>
<organism evidence="6 7">
    <name type="scientific">Sphingosinicella soli</name>
    <dbReference type="NCBI Taxonomy" id="333708"/>
    <lineage>
        <taxon>Bacteria</taxon>
        <taxon>Pseudomonadati</taxon>
        <taxon>Pseudomonadota</taxon>
        <taxon>Alphaproteobacteria</taxon>
        <taxon>Sphingomonadales</taxon>
        <taxon>Sphingosinicellaceae</taxon>
        <taxon>Sphingosinicella</taxon>
    </lineage>
</organism>
<evidence type="ECO:0000313" key="6">
    <source>
        <dbReference type="EMBL" id="MBB4630911.1"/>
    </source>
</evidence>
<feature type="DNA-binding region" description="H-T-H motif" evidence="4">
    <location>
        <begin position="17"/>
        <end position="36"/>
    </location>
</feature>
<dbReference type="Pfam" id="PF00440">
    <property type="entry name" value="TetR_N"/>
    <property type="match status" value="1"/>
</dbReference>
<evidence type="ECO:0000259" key="5">
    <source>
        <dbReference type="PROSITE" id="PS50977"/>
    </source>
</evidence>
<dbReference type="GO" id="GO:0003700">
    <property type="term" value="F:DNA-binding transcription factor activity"/>
    <property type="evidence" value="ECO:0007669"/>
    <property type="project" value="TreeGrafter"/>
</dbReference>
<dbReference type="SUPFAM" id="SSF46689">
    <property type="entry name" value="Homeodomain-like"/>
    <property type="match status" value="1"/>
</dbReference>
<evidence type="ECO:0000256" key="3">
    <source>
        <dbReference type="ARBA" id="ARBA00023163"/>
    </source>
</evidence>
<dbReference type="Gene3D" id="1.10.357.10">
    <property type="entry name" value="Tetracycline Repressor, domain 2"/>
    <property type="match status" value="1"/>
</dbReference>
<dbReference type="AlphaFoldDB" id="A0A7W7AYW6"/>
<feature type="domain" description="HTH tetR-type" evidence="5">
    <location>
        <begin position="1"/>
        <end position="54"/>
    </location>
</feature>
<dbReference type="GO" id="GO:0000976">
    <property type="term" value="F:transcription cis-regulatory region binding"/>
    <property type="evidence" value="ECO:0007669"/>
    <property type="project" value="TreeGrafter"/>
</dbReference>
<name>A0A7W7AYW6_9SPHN</name>
<protein>
    <submittedName>
        <fullName evidence="6">AcrR family transcriptional regulator</fullName>
    </submittedName>
</protein>
<dbReference type="EMBL" id="JACHNZ010000004">
    <property type="protein sequence ID" value="MBB4630911.1"/>
    <property type="molecule type" value="Genomic_DNA"/>
</dbReference>
<keyword evidence="7" id="KW-1185">Reference proteome</keyword>